<evidence type="ECO:0000313" key="13">
    <source>
        <dbReference type="EMBL" id="CAF1175705.1"/>
    </source>
</evidence>
<feature type="transmembrane region" description="Helical" evidence="10">
    <location>
        <begin position="169"/>
        <end position="188"/>
    </location>
</feature>
<keyword evidence="2 10" id="KW-0444">Lipid biosynthesis</keyword>
<evidence type="ECO:0000313" key="14">
    <source>
        <dbReference type="EMBL" id="CAF3832751.1"/>
    </source>
</evidence>
<feature type="compositionally biased region" description="Polar residues" evidence="11">
    <location>
        <begin position="280"/>
        <end position="290"/>
    </location>
</feature>
<feature type="transmembrane region" description="Helical" evidence="10">
    <location>
        <begin position="232"/>
        <end position="253"/>
    </location>
</feature>
<feature type="transmembrane region" description="Helical" evidence="10">
    <location>
        <begin position="140"/>
        <end position="157"/>
    </location>
</feature>
<comment type="similarity">
    <text evidence="10">Belongs to the ELO family.</text>
</comment>
<dbReference type="PANTHER" id="PTHR11157">
    <property type="entry name" value="FATTY ACID ACYL TRANSFERASE-RELATED"/>
    <property type="match status" value="1"/>
</dbReference>
<accession>A0A814LLK7</accession>
<dbReference type="EC" id="2.3.1.199" evidence="10"/>
<dbReference type="EMBL" id="CAJNOK010012990">
    <property type="protein sequence ID" value="CAF1175705.1"/>
    <property type="molecule type" value="Genomic_DNA"/>
</dbReference>
<evidence type="ECO:0000256" key="9">
    <source>
        <dbReference type="ARBA" id="ARBA00023160"/>
    </source>
</evidence>
<evidence type="ECO:0000256" key="5">
    <source>
        <dbReference type="ARBA" id="ARBA00022832"/>
    </source>
</evidence>
<keyword evidence="5 10" id="KW-0276">Fatty acid metabolism</keyword>
<dbReference type="AlphaFoldDB" id="A0A814LLK7"/>
<keyword evidence="6 10" id="KW-1133">Transmembrane helix</keyword>
<sequence>METIREYSLQWEVTKSNYSDPRTADFFMMSSPVPTALICLGYLIFVLLGPAFMKDRKPYNIRNILFVYNFLMVALSGYLFYEFLASGWLAGYSLACQPVDYSLTPQAIRMTRVCYLFYISKFIELMDTIFFIMRKNFHQVTVLHVLHHGIMPISWWFGVRFVPGGFGTFHALLNSLIHFIMYLYYGLASLGPRFQKYLWWKKYMTSMQMLQFIMVMIHSSQLLFIKCQYPMLFVYWIGLYAVMFLLFFSDFFIKTYLKPSKRKTSTTPTKRVSFHESAQKKQSNGYIKHD</sequence>
<keyword evidence="4 10" id="KW-0812">Transmembrane</keyword>
<organism evidence="12 16">
    <name type="scientific">Didymodactylos carnosus</name>
    <dbReference type="NCBI Taxonomy" id="1234261"/>
    <lineage>
        <taxon>Eukaryota</taxon>
        <taxon>Metazoa</taxon>
        <taxon>Spiralia</taxon>
        <taxon>Gnathifera</taxon>
        <taxon>Rotifera</taxon>
        <taxon>Eurotatoria</taxon>
        <taxon>Bdelloidea</taxon>
        <taxon>Philodinida</taxon>
        <taxon>Philodinidae</taxon>
        <taxon>Didymodactylos</taxon>
    </lineage>
</organism>
<keyword evidence="7 10" id="KW-0443">Lipid metabolism</keyword>
<keyword evidence="16" id="KW-1185">Reference proteome</keyword>
<comment type="subcellular location">
    <subcellularLocation>
        <location evidence="1">Membrane</location>
        <topology evidence="1">Multi-pass membrane protein</topology>
    </subcellularLocation>
</comment>
<keyword evidence="8 10" id="KW-0472">Membrane</keyword>
<dbReference type="InterPro" id="IPR002076">
    <property type="entry name" value="ELO_fam"/>
</dbReference>
<dbReference type="GO" id="GO:0034625">
    <property type="term" value="P:fatty acid elongation, monounsaturated fatty acid"/>
    <property type="evidence" value="ECO:0007669"/>
    <property type="project" value="TreeGrafter"/>
</dbReference>
<dbReference type="GO" id="GO:0042761">
    <property type="term" value="P:very long-chain fatty acid biosynthetic process"/>
    <property type="evidence" value="ECO:0007669"/>
    <property type="project" value="TreeGrafter"/>
</dbReference>
<dbReference type="EMBL" id="CAJOBA010034510">
    <property type="protein sequence ID" value="CAF3986850.1"/>
    <property type="molecule type" value="Genomic_DNA"/>
</dbReference>
<evidence type="ECO:0000313" key="15">
    <source>
        <dbReference type="EMBL" id="CAF3986850.1"/>
    </source>
</evidence>
<dbReference type="EMBL" id="CAJNOQ010004567">
    <property type="protein sequence ID" value="CAF1064931.1"/>
    <property type="molecule type" value="Genomic_DNA"/>
</dbReference>
<dbReference type="Proteomes" id="UP000682733">
    <property type="component" value="Unassembled WGS sequence"/>
</dbReference>
<evidence type="ECO:0000256" key="4">
    <source>
        <dbReference type="ARBA" id="ARBA00022692"/>
    </source>
</evidence>
<dbReference type="Pfam" id="PF01151">
    <property type="entry name" value="ELO"/>
    <property type="match status" value="1"/>
</dbReference>
<protein>
    <recommendedName>
        <fullName evidence="10">Elongation of very long chain fatty acids protein</fullName>
        <ecNumber evidence="10">2.3.1.199</ecNumber>
    </recommendedName>
    <alternativeName>
        <fullName evidence="10">Very-long-chain 3-oxoacyl-CoA synthase</fullName>
    </alternativeName>
</protein>
<dbReference type="PANTHER" id="PTHR11157:SF69">
    <property type="entry name" value="ELONGATION OF VERY LONG CHAIN FATTY ACIDS PROTEIN 7"/>
    <property type="match status" value="1"/>
</dbReference>
<dbReference type="EMBL" id="CAJOBC010004567">
    <property type="protein sequence ID" value="CAF3832751.1"/>
    <property type="molecule type" value="Genomic_DNA"/>
</dbReference>
<feature type="transmembrane region" description="Helical" evidence="10">
    <location>
        <begin position="209"/>
        <end position="226"/>
    </location>
</feature>
<evidence type="ECO:0000256" key="3">
    <source>
        <dbReference type="ARBA" id="ARBA00022679"/>
    </source>
</evidence>
<evidence type="ECO:0000256" key="8">
    <source>
        <dbReference type="ARBA" id="ARBA00023136"/>
    </source>
</evidence>
<evidence type="ECO:0000256" key="6">
    <source>
        <dbReference type="ARBA" id="ARBA00022989"/>
    </source>
</evidence>
<dbReference type="GO" id="GO:0019367">
    <property type="term" value="P:fatty acid elongation, saturated fatty acid"/>
    <property type="evidence" value="ECO:0007669"/>
    <property type="project" value="TreeGrafter"/>
</dbReference>
<evidence type="ECO:0000313" key="16">
    <source>
        <dbReference type="Proteomes" id="UP000663829"/>
    </source>
</evidence>
<reference evidence="12" key="1">
    <citation type="submission" date="2021-02" db="EMBL/GenBank/DDBJ databases">
        <authorList>
            <person name="Nowell W R."/>
        </authorList>
    </citation>
    <scope>NUCLEOTIDE SEQUENCE</scope>
</reference>
<feature type="transmembrane region" description="Helical" evidence="10">
    <location>
        <begin position="65"/>
        <end position="95"/>
    </location>
</feature>
<evidence type="ECO:0000256" key="10">
    <source>
        <dbReference type="RuleBase" id="RU361115"/>
    </source>
</evidence>
<feature type="region of interest" description="Disordered" evidence="11">
    <location>
        <begin position="262"/>
        <end position="290"/>
    </location>
</feature>
<dbReference type="GO" id="GO:0005789">
    <property type="term" value="C:endoplasmic reticulum membrane"/>
    <property type="evidence" value="ECO:0007669"/>
    <property type="project" value="TreeGrafter"/>
</dbReference>
<keyword evidence="3 10" id="KW-0808">Transferase</keyword>
<dbReference type="GO" id="GO:0030148">
    <property type="term" value="P:sphingolipid biosynthetic process"/>
    <property type="evidence" value="ECO:0007669"/>
    <property type="project" value="TreeGrafter"/>
</dbReference>
<comment type="caution">
    <text evidence="12">The sequence shown here is derived from an EMBL/GenBank/DDBJ whole genome shotgun (WGS) entry which is preliminary data.</text>
</comment>
<dbReference type="GO" id="GO:0034626">
    <property type="term" value="P:fatty acid elongation, polyunsaturated fatty acid"/>
    <property type="evidence" value="ECO:0007669"/>
    <property type="project" value="TreeGrafter"/>
</dbReference>
<evidence type="ECO:0000256" key="1">
    <source>
        <dbReference type="ARBA" id="ARBA00004141"/>
    </source>
</evidence>
<dbReference type="Proteomes" id="UP000663829">
    <property type="component" value="Unassembled WGS sequence"/>
</dbReference>
<keyword evidence="9 10" id="KW-0275">Fatty acid biosynthesis</keyword>
<evidence type="ECO:0000256" key="2">
    <source>
        <dbReference type="ARBA" id="ARBA00022516"/>
    </source>
</evidence>
<dbReference type="Proteomes" id="UP000681722">
    <property type="component" value="Unassembled WGS sequence"/>
</dbReference>
<evidence type="ECO:0000256" key="11">
    <source>
        <dbReference type="SAM" id="MobiDB-lite"/>
    </source>
</evidence>
<evidence type="ECO:0000313" key="12">
    <source>
        <dbReference type="EMBL" id="CAF1064931.1"/>
    </source>
</evidence>
<dbReference type="Proteomes" id="UP000677228">
    <property type="component" value="Unassembled WGS sequence"/>
</dbReference>
<dbReference type="OrthoDB" id="434092at2759"/>
<comment type="catalytic activity">
    <reaction evidence="10">
        <text>a very-long-chain acyl-CoA + malonyl-CoA + H(+) = a very-long-chain 3-oxoacyl-CoA + CO2 + CoA</text>
        <dbReference type="Rhea" id="RHEA:32727"/>
        <dbReference type="ChEBI" id="CHEBI:15378"/>
        <dbReference type="ChEBI" id="CHEBI:16526"/>
        <dbReference type="ChEBI" id="CHEBI:57287"/>
        <dbReference type="ChEBI" id="CHEBI:57384"/>
        <dbReference type="ChEBI" id="CHEBI:90725"/>
        <dbReference type="ChEBI" id="CHEBI:90736"/>
        <dbReference type="EC" id="2.3.1.199"/>
    </reaction>
</comment>
<gene>
    <name evidence="12" type="ORF">GPM918_LOCUS16974</name>
    <name evidence="13" type="ORF">OVA965_LOCUS22800</name>
    <name evidence="14" type="ORF">SRO942_LOCUS16973</name>
    <name evidence="15" type="ORF">TMI583_LOCUS23511</name>
</gene>
<evidence type="ECO:0000256" key="7">
    <source>
        <dbReference type="ARBA" id="ARBA00023098"/>
    </source>
</evidence>
<dbReference type="GO" id="GO:0009922">
    <property type="term" value="F:fatty acid elongase activity"/>
    <property type="evidence" value="ECO:0007669"/>
    <property type="project" value="UniProtKB-EC"/>
</dbReference>
<name>A0A814LLK7_9BILA</name>
<feature type="transmembrane region" description="Helical" evidence="10">
    <location>
        <begin position="33"/>
        <end position="53"/>
    </location>
</feature>
<proteinExistence type="inferred from homology"/>